<sequence>MNDESGSGHRLPAGPTEPEIRLAARAMYHDMEINPETVGSLYRTLAGAVVPRPIAWVSTRSPDGVDNLAPYSFFNVVSVAPPVVMFSPVDGEDGLKDTPTNVRETEEFVVNVVTEPLAEAMNETSATLPHGESEFDHAGLERAESTAVDAPRVADSPVAFECSLYDMVDIGASTMVLGEVEWVHVDDDVTTDGKLDVNKIDAVGRLAGSLYARTDERFSLERPP</sequence>
<organism evidence="6 8">
    <name type="scientific">Haladaptatus paucihalophilus DX253</name>
    <dbReference type="NCBI Taxonomy" id="797209"/>
    <lineage>
        <taxon>Archaea</taxon>
        <taxon>Methanobacteriati</taxon>
        <taxon>Methanobacteriota</taxon>
        <taxon>Stenosarchaea group</taxon>
        <taxon>Halobacteria</taxon>
        <taxon>Halobacteriales</taxon>
        <taxon>Haladaptataceae</taxon>
        <taxon>Haladaptatus</taxon>
    </lineage>
</organism>
<gene>
    <name evidence="7" type="ORF">SAMN05444342_2216</name>
    <name evidence="6" type="ORF">ZOD2009_10065</name>
</gene>
<dbReference type="PANTHER" id="PTHR33798:SF5">
    <property type="entry name" value="FLAVIN REDUCTASE LIKE DOMAIN-CONTAINING PROTEIN"/>
    <property type="match status" value="1"/>
</dbReference>
<keyword evidence="9" id="KW-1185">Reference proteome</keyword>
<keyword evidence="3" id="KW-0288">FMN</keyword>
<dbReference type="SMART" id="SM00903">
    <property type="entry name" value="Flavin_Reduct"/>
    <property type="match status" value="1"/>
</dbReference>
<evidence type="ECO:0000259" key="5">
    <source>
        <dbReference type="SMART" id="SM00903"/>
    </source>
</evidence>
<dbReference type="Proteomes" id="UP000184203">
    <property type="component" value="Unassembled WGS sequence"/>
</dbReference>
<dbReference type="PATRIC" id="fig|797209.4.peg.1970"/>
<proteinExistence type="inferred from homology"/>
<comment type="similarity">
    <text evidence="4">Belongs to the flavoredoxin family.</text>
</comment>
<evidence type="ECO:0000256" key="1">
    <source>
        <dbReference type="ARBA" id="ARBA00001917"/>
    </source>
</evidence>
<dbReference type="PANTHER" id="PTHR33798">
    <property type="entry name" value="FLAVOPROTEIN OXYGENASE"/>
    <property type="match status" value="1"/>
</dbReference>
<dbReference type="InterPro" id="IPR012349">
    <property type="entry name" value="Split_barrel_FMN-bd"/>
</dbReference>
<dbReference type="AlphaFoldDB" id="E7QT85"/>
<accession>E7QT85</accession>
<dbReference type="SUPFAM" id="SSF50475">
    <property type="entry name" value="FMN-binding split barrel"/>
    <property type="match status" value="1"/>
</dbReference>
<dbReference type="GO" id="GO:0010181">
    <property type="term" value="F:FMN binding"/>
    <property type="evidence" value="ECO:0007669"/>
    <property type="project" value="InterPro"/>
</dbReference>
<dbReference type="EMBL" id="FRAN01000003">
    <property type="protein sequence ID" value="SHK79956.1"/>
    <property type="molecule type" value="Genomic_DNA"/>
</dbReference>
<reference evidence="9" key="3">
    <citation type="submission" date="2016-11" db="EMBL/GenBank/DDBJ databases">
        <authorList>
            <person name="Varghese N."/>
            <person name="Submissions S."/>
        </authorList>
    </citation>
    <scope>NUCLEOTIDE SEQUENCE [LARGE SCALE GENOMIC DNA]</scope>
    <source>
        <strain evidence="9">DX253</strain>
    </source>
</reference>
<dbReference type="STRING" id="797209.GCA_000376445_02782"/>
<evidence type="ECO:0000313" key="9">
    <source>
        <dbReference type="Proteomes" id="UP000184203"/>
    </source>
</evidence>
<dbReference type="Proteomes" id="UP000003751">
    <property type="component" value="Unassembled WGS sequence"/>
</dbReference>
<protein>
    <submittedName>
        <fullName evidence="6">Flavin reductase like domain, putative</fullName>
    </submittedName>
    <submittedName>
        <fullName evidence="7">NADH-FMN oxidoreductase RutF, flavin reductase (DIM6/NTAB) family</fullName>
    </submittedName>
</protein>
<dbReference type="Gene3D" id="2.30.110.10">
    <property type="entry name" value="Electron Transport, Fmn-binding Protein, Chain A"/>
    <property type="match status" value="1"/>
</dbReference>
<reference evidence="6 8" key="1">
    <citation type="journal article" date="2014" name="ISME J.">
        <title>Trehalose/2-sulfotrehalose biosynthesis and glycine-betaine uptake are widely spread mechanisms for osmoadaptation in the Halobacteriales.</title>
        <authorList>
            <person name="Youssef N.H."/>
            <person name="Savage-Ashlock K.N."/>
            <person name="McCully A.L."/>
            <person name="Luedtke B."/>
            <person name="Shaw E.I."/>
            <person name="Hoff W.D."/>
            <person name="Elshahed M.S."/>
        </authorList>
    </citation>
    <scope>NUCLEOTIDE SEQUENCE [LARGE SCALE GENOMIC DNA]</scope>
    <source>
        <strain evidence="6 8">DX253</strain>
    </source>
</reference>
<evidence type="ECO:0000256" key="3">
    <source>
        <dbReference type="ARBA" id="ARBA00022643"/>
    </source>
</evidence>
<dbReference type="InterPro" id="IPR002563">
    <property type="entry name" value="Flavin_Rdtase-like_dom"/>
</dbReference>
<evidence type="ECO:0000313" key="6">
    <source>
        <dbReference type="EMBL" id="EFW91814.1"/>
    </source>
</evidence>
<evidence type="ECO:0000256" key="2">
    <source>
        <dbReference type="ARBA" id="ARBA00022630"/>
    </source>
</evidence>
<evidence type="ECO:0000313" key="8">
    <source>
        <dbReference type="Proteomes" id="UP000003751"/>
    </source>
</evidence>
<dbReference type="EMBL" id="AEMG01000009">
    <property type="protein sequence ID" value="EFW91814.1"/>
    <property type="molecule type" value="Genomic_DNA"/>
</dbReference>
<keyword evidence="2" id="KW-0285">Flavoprotein</keyword>
<feature type="domain" description="Flavin reductase like" evidence="5">
    <location>
        <begin position="47"/>
        <end position="197"/>
    </location>
</feature>
<evidence type="ECO:0000256" key="4">
    <source>
        <dbReference type="ARBA" id="ARBA00038054"/>
    </source>
</evidence>
<comment type="cofactor">
    <cofactor evidence="1">
        <name>FMN</name>
        <dbReference type="ChEBI" id="CHEBI:58210"/>
    </cofactor>
</comment>
<evidence type="ECO:0000313" key="7">
    <source>
        <dbReference type="EMBL" id="SHK79956.1"/>
    </source>
</evidence>
<dbReference type="Pfam" id="PF01613">
    <property type="entry name" value="Flavin_Reduct"/>
    <property type="match status" value="1"/>
</dbReference>
<dbReference type="eggNOG" id="arCOG02017">
    <property type="taxonomic scope" value="Archaea"/>
</dbReference>
<name>E7QT85_HALPU</name>
<reference evidence="7" key="2">
    <citation type="submission" date="2016-11" db="EMBL/GenBank/DDBJ databases">
        <authorList>
            <person name="Jaros S."/>
            <person name="Januszkiewicz K."/>
            <person name="Wedrychowicz H."/>
        </authorList>
    </citation>
    <scope>NUCLEOTIDE SEQUENCE [LARGE SCALE GENOMIC DNA]</scope>
    <source>
        <strain evidence="7">DX253</strain>
    </source>
</reference>